<feature type="transmembrane region" description="Helical" evidence="1">
    <location>
        <begin position="82"/>
        <end position="104"/>
    </location>
</feature>
<gene>
    <name evidence="2" type="ORF">ACFQT0_04525</name>
</gene>
<comment type="caution">
    <text evidence="2">The sequence shown here is derived from an EMBL/GenBank/DDBJ whole genome shotgun (WGS) entry which is preliminary data.</text>
</comment>
<organism evidence="2 3">
    <name type="scientific">Hymenobacter humi</name>
    <dbReference type="NCBI Taxonomy" id="1411620"/>
    <lineage>
        <taxon>Bacteria</taxon>
        <taxon>Pseudomonadati</taxon>
        <taxon>Bacteroidota</taxon>
        <taxon>Cytophagia</taxon>
        <taxon>Cytophagales</taxon>
        <taxon>Hymenobacteraceae</taxon>
        <taxon>Hymenobacter</taxon>
    </lineage>
</organism>
<reference evidence="3" key="1">
    <citation type="journal article" date="2019" name="Int. J. Syst. Evol. Microbiol.">
        <title>The Global Catalogue of Microorganisms (GCM) 10K type strain sequencing project: providing services to taxonomists for standard genome sequencing and annotation.</title>
        <authorList>
            <consortium name="The Broad Institute Genomics Platform"/>
            <consortium name="The Broad Institute Genome Sequencing Center for Infectious Disease"/>
            <person name="Wu L."/>
            <person name="Ma J."/>
        </authorList>
    </citation>
    <scope>NUCLEOTIDE SEQUENCE [LARGE SCALE GENOMIC DNA]</scope>
    <source>
        <strain evidence="3">JCM 19635</strain>
    </source>
</reference>
<keyword evidence="1" id="KW-0812">Transmembrane</keyword>
<proteinExistence type="predicted"/>
<keyword evidence="1" id="KW-0472">Membrane</keyword>
<keyword evidence="3" id="KW-1185">Reference proteome</keyword>
<name>A0ABW2U301_9BACT</name>
<keyword evidence="1" id="KW-1133">Transmembrane helix</keyword>
<protein>
    <submittedName>
        <fullName evidence="2">Uncharacterized protein</fullName>
    </submittedName>
</protein>
<sequence>MHLYNGIGLTNFFYRFAPGELLARLTLAKLVHLAAVLAIVGGAALAYWRQRVPRTHYRLYAVIVLKLYLTTFYALLQVPYAYLAVVGFFTSFYLAVIAVGPSVAAARPVAPSRQAAAA</sequence>
<evidence type="ECO:0000313" key="2">
    <source>
        <dbReference type="EMBL" id="MFC7666764.1"/>
    </source>
</evidence>
<dbReference type="RefSeq" id="WP_380200739.1">
    <property type="nucleotide sequence ID" value="NZ_JBHTEK010000001.1"/>
</dbReference>
<evidence type="ECO:0000256" key="1">
    <source>
        <dbReference type="SAM" id="Phobius"/>
    </source>
</evidence>
<feature type="transmembrane region" description="Helical" evidence="1">
    <location>
        <begin position="30"/>
        <end position="47"/>
    </location>
</feature>
<feature type="transmembrane region" description="Helical" evidence="1">
    <location>
        <begin position="59"/>
        <end position="76"/>
    </location>
</feature>
<accession>A0ABW2U301</accession>
<dbReference type="EMBL" id="JBHTEK010000001">
    <property type="protein sequence ID" value="MFC7666764.1"/>
    <property type="molecule type" value="Genomic_DNA"/>
</dbReference>
<evidence type="ECO:0000313" key="3">
    <source>
        <dbReference type="Proteomes" id="UP001596513"/>
    </source>
</evidence>
<dbReference type="Proteomes" id="UP001596513">
    <property type="component" value="Unassembled WGS sequence"/>
</dbReference>